<keyword evidence="3" id="KW-1185">Reference proteome</keyword>
<dbReference type="EMBL" id="MNAD01000316">
    <property type="protein sequence ID" value="OJT14230.1"/>
    <property type="molecule type" value="Genomic_DNA"/>
</dbReference>
<gene>
    <name evidence="2" type="ORF">TRAPUB_9214</name>
</gene>
<comment type="caution">
    <text evidence="2">The sequence shown here is derived from an EMBL/GenBank/DDBJ whole genome shotgun (WGS) entry which is preliminary data.</text>
</comment>
<dbReference type="AlphaFoldDB" id="A0A1M2W371"/>
<dbReference type="OrthoDB" id="3366231at2759"/>
<dbReference type="STRING" id="154538.A0A1M2W371"/>
<evidence type="ECO:0000313" key="3">
    <source>
        <dbReference type="Proteomes" id="UP000184267"/>
    </source>
</evidence>
<accession>A0A1M2W371</accession>
<dbReference type="Pfam" id="PF14214">
    <property type="entry name" value="Helitron_like_N"/>
    <property type="match status" value="1"/>
</dbReference>
<dbReference type="OMA" id="IATHMIH"/>
<protein>
    <recommendedName>
        <fullName evidence="1">Helitron helicase-like domain-containing protein</fullName>
    </recommendedName>
</protein>
<evidence type="ECO:0000259" key="1">
    <source>
        <dbReference type="Pfam" id="PF14214"/>
    </source>
</evidence>
<evidence type="ECO:0000313" key="2">
    <source>
        <dbReference type="EMBL" id="OJT14230.1"/>
    </source>
</evidence>
<sequence length="168" mass="19141">MAIARYYHNIDLFLTMTANPHWPEIERELLPGQDLTDRPDLIARVFNLKKNTLIREVIRNGIFGCAVAHIYTIEFQKRGLPHMHLLIFLDCCNKLLDPAAVDSTIRATWPDPDREPLLFEMAKACMVHGPCGALNPSAPCMDNGKCPKRYPKPVQEHTSLNQDGYPLY</sequence>
<name>A0A1M2W371_TRAPU</name>
<reference evidence="2 3" key="1">
    <citation type="submission" date="2016-10" db="EMBL/GenBank/DDBJ databases">
        <title>Genome sequence of the basidiomycete white-rot fungus Trametes pubescens.</title>
        <authorList>
            <person name="Makela M.R."/>
            <person name="Granchi Z."/>
            <person name="Peng M."/>
            <person name="De Vries R.P."/>
            <person name="Grigoriev I."/>
            <person name="Riley R."/>
            <person name="Hilden K."/>
        </authorList>
    </citation>
    <scope>NUCLEOTIDE SEQUENCE [LARGE SCALE GENOMIC DNA]</scope>
    <source>
        <strain evidence="2 3">FBCC735</strain>
    </source>
</reference>
<organism evidence="2 3">
    <name type="scientific">Trametes pubescens</name>
    <name type="common">White-rot fungus</name>
    <dbReference type="NCBI Taxonomy" id="154538"/>
    <lineage>
        <taxon>Eukaryota</taxon>
        <taxon>Fungi</taxon>
        <taxon>Dikarya</taxon>
        <taxon>Basidiomycota</taxon>
        <taxon>Agaricomycotina</taxon>
        <taxon>Agaricomycetes</taxon>
        <taxon>Polyporales</taxon>
        <taxon>Polyporaceae</taxon>
        <taxon>Trametes</taxon>
    </lineage>
</organism>
<feature type="domain" description="Helitron helicase-like" evidence="1">
    <location>
        <begin position="1"/>
        <end position="87"/>
    </location>
</feature>
<dbReference type="Proteomes" id="UP000184267">
    <property type="component" value="Unassembled WGS sequence"/>
</dbReference>
<proteinExistence type="predicted"/>
<dbReference type="InterPro" id="IPR025476">
    <property type="entry name" value="Helitron_helicase-like"/>
</dbReference>